<dbReference type="RefSeq" id="WP_012996057.1">
    <property type="nucleotide sequence ID" value="NC_013921.1"/>
</dbReference>
<evidence type="ECO:0000256" key="3">
    <source>
        <dbReference type="ARBA" id="ARBA00022630"/>
    </source>
</evidence>
<keyword evidence="12" id="KW-0472">Membrane</keyword>
<evidence type="ECO:0000256" key="10">
    <source>
        <dbReference type="PIRNR" id="PIRNR006268"/>
    </source>
</evidence>
<dbReference type="GO" id="GO:0005886">
    <property type="term" value="C:plasma membrane"/>
    <property type="evidence" value="ECO:0007669"/>
    <property type="project" value="UniProtKB-SubCell"/>
</dbReference>
<organism evidence="13 14">
    <name type="scientific">Thermoanaerobacter italicus (strain DSM 9252 / Ab9)</name>
    <dbReference type="NCBI Taxonomy" id="580331"/>
    <lineage>
        <taxon>Bacteria</taxon>
        <taxon>Bacillati</taxon>
        <taxon>Bacillota</taxon>
        <taxon>Clostridia</taxon>
        <taxon>Thermoanaerobacterales</taxon>
        <taxon>Thermoanaerobacteraceae</taxon>
        <taxon>Thermoanaerobacter</taxon>
    </lineage>
</organism>
<keyword evidence="12" id="KW-0997">Cell inner membrane</keyword>
<evidence type="ECO:0000256" key="7">
    <source>
        <dbReference type="ARBA" id="ARBA00022842"/>
    </source>
</evidence>
<dbReference type="PIRSF" id="PIRSF006268">
    <property type="entry name" value="ApbE"/>
    <property type="match status" value="1"/>
</dbReference>
<comment type="similarity">
    <text evidence="10 12">Belongs to the ApbE family.</text>
</comment>
<dbReference type="OrthoDB" id="9778595at2"/>
<evidence type="ECO:0000313" key="14">
    <source>
        <dbReference type="Proteomes" id="UP000001552"/>
    </source>
</evidence>
<dbReference type="EMBL" id="CP001936">
    <property type="protein sequence ID" value="ADD03366.1"/>
    <property type="molecule type" value="Genomic_DNA"/>
</dbReference>
<dbReference type="PROSITE" id="PS51257">
    <property type="entry name" value="PROKAR_LIPOPROTEIN"/>
    <property type="match status" value="1"/>
</dbReference>
<evidence type="ECO:0000256" key="12">
    <source>
        <dbReference type="RuleBase" id="RU363002"/>
    </source>
</evidence>
<dbReference type="PANTHER" id="PTHR30040">
    <property type="entry name" value="THIAMINE BIOSYNTHESIS LIPOPROTEIN APBE"/>
    <property type="match status" value="1"/>
</dbReference>
<dbReference type="HOGENOM" id="CLU_044403_1_0_9"/>
<keyword evidence="7 10" id="KW-0460">Magnesium</keyword>
<evidence type="ECO:0000256" key="8">
    <source>
        <dbReference type="ARBA" id="ARBA00031306"/>
    </source>
</evidence>
<comment type="catalytic activity">
    <reaction evidence="9 10 12">
        <text>L-threonyl-[protein] + FAD = FMN-L-threonyl-[protein] + AMP + H(+)</text>
        <dbReference type="Rhea" id="RHEA:36847"/>
        <dbReference type="Rhea" id="RHEA-COMP:11060"/>
        <dbReference type="Rhea" id="RHEA-COMP:11061"/>
        <dbReference type="ChEBI" id="CHEBI:15378"/>
        <dbReference type="ChEBI" id="CHEBI:30013"/>
        <dbReference type="ChEBI" id="CHEBI:57692"/>
        <dbReference type="ChEBI" id="CHEBI:74257"/>
        <dbReference type="ChEBI" id="CHEBI:456215"/>
        <dbReference type="EC" id="2.7.1.180"/>
    </reaction>
</comment>
<dbReference type="AlphaFoldDB" id="D3T5J3"/>
<dbReference type="Proteomes" id="UP000001552">
    <property type="component" value="Chromosome"/>
</dbReference>
<dbReference type="SUPFAM" id="SSF143631">
    <property type="entry name" value="ApbE-like"/>
    <property type="match status" value="1"/>
</dbReference>
<keyword evidence="3 10" id="KW-0285">Flavoprotein</keyword>
<feature type="binding site" evidence="11">
    <location>
        <position position="289"/>
    </location>
    <ligand>
        <name>Mg(2+)</name>
        <dbReference type="ChEBI" id="CHEBI:18420"/>
    </ligand>
</feature>
<feature type="binding site" evidence="11">
    <location>
        <position position="175"/>
    </location>
    <ligand>
        <name>Mg(2+)</name>
        <dbReference type="ChEBI" id="CHEBI:18420"/>
    </ligand>
</feature>
<proteinExistence type="inferred from homology"/>
<dbReference type="EC" id="2.7.1.180" evidence="1 10"/>
<keyword evidence="12 13" id="KW-0449">Lipoprotein</keyword>
<gene>
    <name evidence="13" type="ordered locus">Thit_2148</name>
</gene>
<dbReference type="eggNOG" id="COG1477">
    <property type="taxonomic scope" value="Bacteria"/>
</dbReference>
<dbReference type="Gene3D" id="3.10.520.10">
    <property type="entry name" value="ApbE-like domains"/>
    <property type="match status" value="1"/>
</dbReference>
<comment type="function">
    <text evidence="12">Flavin transferase that catalyzes the transfer of the FMN moiety of FAD and its covalent binding to the hydroxyl group of a threonine residue in a target flavoprotein.</text>
</comment>
<reference evidence="13" key="1">
    <citation type="submission" date="2010-02" db="EMBL/GenBank/DDBJ databases">
        <title>Complete sequence of Thermoanaerobacter italicus Ab9.</title>
        <authorList>
            <consortium name="US DOE Joint Genome Institute"/>
            <person name="Lucas S."/>
            <person name="Copeland A."/>
            <person name="Lapidus A."/>
            <person name="Cheng J.-F."/>
            <person name="Bruce D."/>
            <person name="Goodwin L."/>
            <person name="Pitluck S."/>
            <person name="Chertkov O."/>
            <person name="Detter J.C."/>
            <person name="Han C."/>
            <person name="Tapia R."/>
            <person name="Land M."/>
            <person name="Hauser L."/>
            <person name="Kyrpides N."/>
            <person name="Mikhailova N."/>
            <person name="Hemme C.L."/>
            <person name="Woyke T."/>
        </authorList>
    </citation>
    <scope>NUCLEOTIDE SEQUENCE [LARGE SCALE GENOMIC DNA]</scope>
    <source>
        <strain evidence="13">Ab9</strain>
    </source>
</reference>
<keyword evidence="5 10" id="KW-0479">Metal-binding</keyword>
<keyword evidence="6 10" id="KW-0274">FAD</keyword>
<evidence type="ECO:0000256" key="4">
    <source>
        <dbReference type="ARBA" id="ARBA00022679"/>
    </source>
</evidence>
<keyword evidence="14" id="KW-1185">Reference proteome</keyword>
<dbReference type="GO" id="GO:0016740">
    <property type="term" value="F:transferase activity"/>
    <property type="evidence" value="ECO:0007669"/>
    <property type="project" value="UniProtKB-UniRule"/>
</dbReference>
<name>D3T5J3_THEIA</name>
<protein>
    <recommendedName>
        <fullName evidence="2 10">FAD:protein FMN transferase</fullName>
        <ecNumber evidence="1 10">2.7.1.180</ecNumber>
    </recommendedName>
    <alternativeName>
        <fullName evidence="8 10">Flavin transferase</fullName>
    </alternativeName>
</protein>
<evidence type="ECO:0000256" key="6">
    <source>
        <dbReference type="ARBA" id="ARBA00022827"/>
    </source>
</evidence>
<sequence>MKKLITFIAIFLLIFTVAGVFSGCSNKNSQPISDTQFALDTYCTISIYDNVPKKVLDEGFKAIKDVEEKMSVTIKGSEISQINENAGIRPVKVSADTFYVIQQAVHFSDVEKGYFDITIGPIVKLWNIGTDKARIPSPEEIKAKLPLVNYKDIILNEKNRTIMLKNKGMSIDLGGIAKGYAADKVAQVLKKEGVKHAIINLGGDVIAIGTKPAGGNWRIGIQTPFKPRGEYLGIIEVSNKAVVTSGVYERYFEKDGKLYHHILNPFTGYPADSHLYSVTIIAETSIAGDALSKIFVMGLEEGLKLAESLPRVQAVFVTDDKKVYITSGLKGNFKITDPEYVLMTK</sequence>
<evidence type="ECO:0000256" key="1">
    <source>
        <dbReference type="ARBA" id="ARBA00011955"/>
    </source>
</evidence>
<dbReference type="InterPro" id="IPR024932">
    <property type="entry name" value="ApbE"/>
</dbReference>
<evidence type="ECO:0000313" key="13">
    <source>
        <dbReference type="EMBL" id="ADD03366.1"/>
    </source>
</evidence>
<evidence type="ECO:0000256" key="11">
    <source>
        <dbReference type="PIRSR" id="PIRSR006268-2"/>
    </source>
</evidence>
<evidence type="ECO:0000256" key="2">
    <source>
        <dbReference type="ARBA" id="ARBA00016337"/>
    </source>
</evidence>
<accession>D3T5J3</accession>
<comment type="cofactor">
    <cofactor evidence="11">
        <name>Mg(2+)</name>
        <dbReference type="ChEBI" id="CHEBI:18420"/>
    </cofactor>
    <cofactor evidence="11">
        <name>Mn(2+)</name>
        <dbReference type="ChEBI" id="CHEBI:29035"/>
    </cofactor>
    <text evidence="11">Magnesium. Can also use manganese.</text>
</comment>
<keyword evidence="4 10" id="KW-0808">Transferase</keyword>
<dbReference type="KEGG" id="tit:Thit_2148"/>
<dbReference type="Pfam" id="PF02424">
    <property type="entry name" value="ApbE"/>
    <property type="match status" value="1"/>
</dbReference>
<keyword evidence="12" id="KW-1003">Cell membrane</keyword>
<dbReference type="InterPro" id="IPR003374">
    <property type="entry name" value="ApbE-like_sf"/>
</dbReference>
<dbReference type="GO" id="GO:0046872">
    <property type="term" value="F:metal ion binding"/>
    <property type="evidence" value="ECO:0007669"/>
    <property type="project" value="UniProtKB-UniRule"/>
</dbReference>
<dbReference type="PANTHER" id="PTHR30040:SF2">
    <property type="entry name" value="FAD:PROTEIN FMN TRANSFERASE"/>
    <property type="match status" value="1"/>
</dbReference>
<evidence type="ECO:0000256" key="9">
    <source>
        <dbReference type="ARBA" id="ARBA00048540"/>
    </source>
</evidence>
<comment type="subcellular location">
    <subcellularLocation>
        <location evidence="12">Cell inner membrane</location>
        <topology evidence="12">Lipid-anchor</topology>
        <orientation evidence="12">Periplasmic side</orientation>
    </subcellularLocation>
</comment>
<evidence type="ECO:0000256" key="5">
    <source>
        <dbReference type="ARBA" id="ARBA00022723"/>
    </source>
</evidence>